<dbReference type="InterPro" id="IPR002893">
    <property type="entry name" value="Znf_MYND"/>
</dbReference>
<keyword evidence="2 4" id="KW-0863">Zinc-finger</keyword>
<protein>
    <recommendedName>
        <fullName evidence="5">MYND-type domain-containing protein</fullName>
    </recommendedName>
</protein>
<evidence type="ECO:0000256" key="3">
    <source>
        <dbReference type="ARBA" id="ARBA00022833"/>
    </source>
</evidence>
<dbReference type="EMBL" id="JAFJYH010000050">
    <property type="protein sequence ID" value="KAG4422327.1"/>
    <property type="molecule type" value="Genomic_DNA"/>
</dbReference>
<evidence type="ECO:0000256" key="4">
    <source>
        <dbReference type="PROSITE-ProRule" id="PRU00134"/>
    </source>
</evidence>
<dbReference type="Pfam" id="PF01753">
    <property type="entry name" value="zf-MYND"/>
    <property type="match status" value="1"/>
</dbReference>
<gene>
    <name evidence="6" type="ORF">IFR04_004479</name>
</gene>
<reference evidence="6" key="1">
    <citation type="submission" date="2021-02" db="EMBL/GenBank/DDBJ databases">
        <title>Genome sequence Cadophora malorum strain M34.</title>
        <authorList>
            <person name="Stefanovic E."/>
            <person name="Vu D."/>
            <person name="Scully C."/>
            <person name="Dijksterhuis J."/>
            <person name="Roader J."/>
            <person name="Houbraken J."/>
        </authorList>
    </citation>
    <scope>NUCLEOTIDE SEQUENCE</scope>
    <source>
        <strain evidence="6">M34</strain>
    </source>
</reference>
<evidence type="ECO:0000256" key="2">
    <source>
        <dbReference type="ARBA" id="ARBA00022771"/>
    </source>
</evidence>
<evidence type="ECO:0000313" key="6">
    <source>
        <dbReference type="EMBL" id="KAG4422327.1"/>
    </source>
</evidence>
<dbReference type="GO" id="GO:0008270">
    <property type="term" value="F:zinc ion binding"/>
    <property type="evidence" value="ECO:0007669"/>
    <property type="project" value="UniProtKB-KW"/>
</dbReference>
<proteinExistence type="predicted"/>
<evidence type="ECO:0000313" key="7">
    <source>
        <dbReference type="Proteomes" id="UP000664132"/>
    </source>
</evidence>
<keyword evidence="3" id="KW-0862">Zinc</keyword>
<dbReference type="AlphaFoldDB" id="A0A8H7WCI9"/>
<name>A0A8H7WCI9_9HELO</name>
<dbReference type="PROSITE" id="PS01360">
    <property type="entry name" value="ZF_MYND_1"/>
    <property type="match status" value="1"/>
</dbReference>
<dbReference type="OrthoDB" id="437457at2759"/>
<organism evidence="6 7">
    <name type="scientific">Cadophora malorum</name>
    <dbReference type="NCBI Taxonomy" id="108018"/>
    <lineage>
        <taxon>Eukaryota</taxon>
        <taxon>Fungi</taxon>
        <taxon>Dikarya</taxon>
        <taxon>Ascomycota</taxon>
        <taxon>Pezizomycotina</taxon>
        <taxon>Leotiomycetes</taxon>
        <taxon>Helotiales</taxon>
        <taxon>Ploettnerulaceae</taxon>
        <taxon>Cadophora</taxon>
    </lineage>
</organism>
<evidence type="ECO:0000259" key="5">
    <source>
        <dbReference type="PROSITE" id="PS50865"/>
    </source>
</evidence>
<dbReference type="SUPFAM" id="SSF144232">
    <property type="entry name" value="HIT/MYND zinc finger-like"/>
    <property type="match status" value="1"/>
</dbReference>
<keyword evidence="7" id="KW-1185">Reference proteome</keyword>
<comment type="caution">
    <text evidence="6">The sequence shown here is derived from an EMBL/GenBank/DDBJ whole genome shotgun (WGS) entry which is preliminary data.</text>
</comment>
<dbReference type="Gene3D" id="6.10.140.2220">
    <property type="match status" value="1"/>
</dbReference>
<keyword evidence="1" id="KW-0479">Metal-binding</keyword>
<sequence length="426" mass="47788">MTLNKCTICDKETANKCAKCKSAAYCSQECQKLDFPLHKLLCSKMSTFLEHNPRPTDAVLALLFPVESMNPELFWIKKTSGYEFINSSPGMKKYIEDAHMGQNTSRGDHKLEVFMGEGSYGREKANLCISRLMHGYQWTDSGNVVSLAKWVGNIVVLRSTGSGRICQDAYGDVTVADLRFALDFICHGVQLYEAEDVNKFFVRDEKLWMKGVKISCSGDMALLGQSQFRDVLVSRYNDICTRSRHQPTSTISGHMGFELMVMKCGWHQIIREASKSGMKGLAHSPQVPYLMLNAAPDVDNGNWGVADPEKWGTGIDPTVLIVRKDMGDITAQQIEALVAYCKDVLHAAMKGNAEHGCRSTDERKAIVNQYMTLDKFRMFFETFKKKKINGGDESWTDAALPQVPAPERAELPKDIQFQLMMRGWGA</sequence>
<dbReference type="Proteomes" id="UP000664132">
    <property type="component" value="Unassembled WGS sequence"/>
</dbReference>
<evidence type="ECO:0000256" key="1">
    <source>
        <dbReference type="ARBA" id="ARBA00022723"/>
    </source>
</evidence>
<feature type="domain" description="MYND-type" evidence="5">
    <location>
        <begin position="6"/>
        <end position="42"/>
    </location>
</feature>
<accession>A0A8H7WCI9</accession>
<dbReference type="PROSITE" id="PS50865">
    <property type="entry name" value="ZF_MYND_2"/>
    <property type="match status" value="1"/>
</dbReference>